<protein>
    <recommendedName>
        <fullName evidence="2">Apple domain-containing protein</fullName>
    </recommendedName>
</protein>
<sequence>MPSYKFLLAVLPALTLATPSTIPRRDLQLPSCPNSNGTSYIDPTTNNNFTLTCGMDFPRGNLAVTQTSTLAGCLEACSATMPCIGVSYTGENCYLKRKLNSPVSNPSVAIASIEGPIIYANQPETRKCGEDFASFEGCPTSDGCNDYSLGPDGDPMTILCGRDFYGGDLAQFRNTDFDTCYGRCSANHYCVGFSHVPSYPGTGTGRGVCYLKSELALPIHSEKSNVAYMRLAPY</sequence>
<dbReference type="Gene3D" id="3.50.4.10">
    <property type="entry name" value="Hepatocyte Growth Factor"/>
    <property type="match status" value="2"/>
</dbReference>
<dbReference type="OrthoDB" id="3788364at2759"/>
<dbReference type="Proteomes" id="UP000799444">
    <property type="component" value="Unassembled WGS sequence"/>
</dbReference>
<evidence type="ECO:0000259" key="2">
    <source>
        <dbReference type="Pfam" id="PF14295"/>
    </source>
</evidence>
<keyword evidence="4" id="KW-1185">Reference proteome</keyword>
<organism evidence="3 4">
    <name type="scientific">Polyplosphaeria fusca</name>
    <dbReference type="NCBI Taxonomy" id="682080"/>
    <lineage>
        <taxon>Eukaryota</taxon>
        <taxon>Fungi</taxon>
        <taxon>Dikarya</taxon>
        <taxon>Ascomycota</taxon>
        <taxon>Pezizomycotina</taxon>
        <taxon>Dothideomycetes</taxon>
        <taxon>Pleosporomycetidae</taxon>
        <taxon>Pleosporales</taxon>
        <taxon>Tetraplosphaeriaceae</taxon>
        <taxon>Polyplosphaeria</taxon>
    </lineage>
</organism>
<feature type="signal peptide" evidence="1">
    <location>
        <begin position="1"/>
        <end position="17"/>
    </location>
</feature>
<dbReference type="AlphaFoldDB" id="A0A9P4UY95"/>
<dbReference type="InterPro" id="IPR003609">
    <property type="entry name" value="Pan_app"/>
</dbReference>
<feature type="domain" description="Apple" evidence="2">
    <location>
        <begin position="163"/>
        <end position="212"/>
    </location>
</feature>
<evidence type="ECO:0000313" key="3">
    <source>
        <dbReference type="EMBL" id="KAF2732927.1"/>
    </source>
</evidence>
<evidence type="ECO:0000313" key="4">
    <source>
        <dbReference type="Proteomes" id="UP000799444"/>
    </source>
</evidence>
<dbReference type="EMBL" id="ML996169">
    <property type="protein sequence ID" value="KAF2732927.1"/>
    <property type="molecule type" value="Genomic_DNA"/>
</dbReference>
<name>A0A9P4UY95_9PLEO</name>
<dbReference type="Pfam" id="PF14295">
    <property type="entry name" value="PAN_4"/>
    <property type="match status" value="2"/>
</dbReference>
<accession>A0A9P4UY95</accession>
<comment type="caution">
    <text evidence="3">The sequence shown here is derived from an EMBL/GenBank/DDBJ whole genome shotgun (WGS) entry which is preliminary data.</text>
</comment>
<feature type="chain" id="PRO_5040377173" description="Apple domain-containing protein" evidence="1">
    <location>
        <begin position="18"/>
        <end position="234"/>
    </location>
</feature>
<reference evidence="3" key="1">
    <citation type="journal article" date="2020" name="Stud. Mycol.">
        <title>101 Dothideomycetes genomes: a test case for predicting lifestyles and emergence of pathogens.</title>
        <authorList>
            <person name="Haridas S."/>
            <person name="Albert R."/>
            <person name="Binder M."/>
            <person name="Bloem J."/>
            <person name="Labutti K."/>
            <person name="Salamov A."/>
            <person name="Andreopoulos B."/>
            <person name="Baker S."/>
            <person name="Barry K."/>
            <person name="Bills G."/>
            <person name="Bluhm B."/>
            <person name="Cannon C."/>
            <person name="Castanera R."/>
            <person name="Culley D."/>
            <person name="Daum C."/>
            <person name="Ezra D."/>
            <person name="Gonzalez J."/>
            <person name="Henrissat B."/>
            <person name="Kuo A."/>
            <person name="Liang C."/>
            <person name="Lipzen A."/>
            <person name="Lutzoni F."/>
            <person name="Magnuson J."/>
            <person name="Mondo S."/>
            <person name="Nolan M."/>
            <person name="Ohm R."/>
            <person name="Pangilinan J."/>
            <person name="Park H.-J."/>
            <person name="Ramirez L."/>
            <person name="Alfaro M."/>
            <person name="Sun H."/>
            <person name="Tritt A."/>
            <person name="Yoshinaga Y."/>
            <person name="Zwiers L.-H."/>
            <person name="Turgeon B."/>
            <person name="Goodwin S."/>
            <person name="Spatafora J."/>
            <person name="Crous P."/>
            <person name="Grigoriev I."/>
        </authorList>
    </citation>
    <scope>NUCLEOTIDE SEQUENCE</scope>
    <source>
        <strain evidence="3">CBS 125425</strain>
    </source>
</reference>
<keyword evidence="1" id="KW-0732">Signal</keyword>
<gene>
    <name evidence="3" type="ORF">EJ04DRAFT_565543</name>
</gene>
<feature type="domain" description="Apple" evidence="2">
    <location>
        <begin position="62"/>
        <end position="96"/>
    </location>
</feature>
<proteinExistence type="predicted"/>
<evidence type="ECO:0000256" key="1">
    <source>
        <dbReference type="SAM" id="SignalP"/>
    </source>
</evidence>